<evidence type="ECO:0000259" key="1">
    <source>
        <dbReference type="Pfam" id="PF01494"/>
    </source>
</evidence>
<accession>A0A542EDS1</accession>
<dbReference type="PANTHER" id="PTHR42685:SF22">
    <property type="entry name" value="CONDITIONED MEDIUM FACTOR RECEPTOR 1"/>
    <property type="match status" value="1"/>
</dbReference>
<dbReference type="GO" id="GO:0071949">
    <property type="term" value="F:FAD binding"/>
    <property type="evidence" value="ECO:0007669"/>
    <property type="project" value="InterPro"/>
</dbReference>
<keyword evidence="3" id="KW-1185">Reference proteome</keyword>
<evidence type="ECO:0000313" key="3">
    <source>
        <dbReference type="Proteomes" id="UP000320806"/>
    </source>
</evidence>
<dbReference type="PRINTS" id="PR00420">
    <property type="entry name" value="RNGMNOXGNASE"/>
</dbReference>
<sequence>MSQAAPHHAAEGTADVIVVGAGPAGSATAAHLAQAGLDVLVLEKATFPDDTDRGNNRGEALSPRAVRELITLGVPTDGWVRTKGVRIIGGGMRLQVAWPDEAAFPPYGFVRSRRELAQALAEHAAAEGARVLHGVEVTGPITDSNGRIVGVEARRIDDEGAKVGFDTPLVIAADGAGSVLAQVAGLESEQPEMYAVCATYTSPRSNDDHLESWVELPTPDGGEPMRGRGWIHGLGDGTSTVGLTVREDIAPADAANALKRWVATMPSEWTFDDSTMQGEIEGARLPAGLTRGRLYTDGLLLVGDAGACTNPFTGEGIAAALESGRLAAQVVVHAFARCDAAGREQVLASYPDAVSGALGGYYTMGRWFAKMIGNPHLERWAVKYAVPRATTMRFAVKLMANLGDTHGRNADDRLLAALTRVTPAA</sequence>
<dbReference type="AlphaFoldDB" id="A0A542EDS1"/>
<dbReference type="InterPro" id="IPR050407">
    <property type="entry name" value="Geranylgeranyl_reductase"/>
</dbReference>
<reference evidence="2 3" key="1">
    <citation type="submission" date="2019-06" db="EMBL/GenBank/DDBJ databases">
        <title>Sequencing the genomes of 1000 actinobacteria strains.</title>
        <authorList>
            <person name="Klenk H.-P."/>
        </authorList>
    </citation>
    <scope>NUCLEOTIDE SEQUENCE [LARGE SCALE GENOMIC DNA]</scope>
    <source>
        <strain evidence="2 3">DSM 19828</strain>
    </source>
</reference>
<gene>
    <name evidence="2" type="ORF">FB459_0901</name>
</gene>
<dbReference type="EMBL" id="VFMO01000001">
    <property type="protein sequence ID" value="TQJ13481.1"/>
    <property type="molecule type" value="Genomic_DNA"/>
</dbReference>
<dbReference type="OrthoDB" id="9795712at2"/>
<evidence type="ECO:0000313" key="2">
    <source>
        <dbReference type="EMBL" id="TQJ13481.1"/>
    </source>
</evidence>
<feature type="domain" description="FAD-binding" evidence="1">
    <location>
        <begin position="14"/>
        <end position="321"/>
    </location>
</feature>
<protein>
    <submittedName>
        <fullName evidence="2">Geranylgeranyl reductase family protein</fullName>
    </submittedName>
</protein>
<proteinExistence type="predicted"/>
<dbReference type="SUPFAM" id="SSF51905">
    <property type="entry name" value="FAD/NAD(P)-binding domain"/>
    <property type="match status" value="1"/>
</dbReference>
<dbReference type="RefSeq" id="WP_141927584.1">
    <property type="nucleotide sequence ID" value="NZ_BAABCI010000041.1"/>
</dbReference>
<dbReference type="InterPro" id="IPR036188">
    <property type="entry name" value="FAD/NAD-bd_sf"/>
</dbReference>
<dbReference type="Gene3D" id="3.50.50.60">
    <property type="entry name" value="FAD/NAD(P)-binding domain"/>
    <property type="match status" value="1"/>
</dbReference>
<dbReference type="Pfam" id="PF01494">
    <property type="entry name" value="FAD_binding_3"/>
    <property type="match status" value="1"/>
</dbReference>
<comment type="caution">
    <text evidence="2">The sequence shown here is derived from an EMBL/GenBank/DDBJ whole genome shotgun (WGS) entry which is preliminary data.</text>
</comment>
<dbReference type="InterPro" id="IPR011777">
    <property type="entry name" value="Geranylgeranyl_Rdtase_fam"/>
</dbReference>
<dbReference type="NCBIfam" id="TIGR02032">
    <property type="entry name" value="GG-red-SF"/>
    <property type="match status" value="1"/>
</dbReference>
<dbReference type="GO" id="GO:0016628">
    <property type="term" value="F:oxidoreductase activity, acting on the CH-CH group of donors, NAD or NADP as acceptor"/>
    <property type="evidence" value="ECO:0007669"/>
    <property type="project" value="InterPro"/>
</dbReference>
<name>A0A542EDS1_9MICO</name>
<dbReference type="PANTHER" id="PTHR42685">
    <property type="entry name" value="GERANYLGERANYL DIPHOSPHATE REDUCTASE"/>
    <property type="match status" value="1"/>
</dbReference>
<organism evidence="2 3">
    <name type="scientific">Yimella lutea</name>
    <dbReference type="NCBI Taxonomy" id="587872"/>
    <lineage>
        <taxon>Bacteria</taxon>
        <taxon>Bacillati</taxon>
        <taxon>Actinomycetota</taxon>
        <taxon>Actinomycetes</taxon>
        <taxon>Micrococcales</taxon>
        <taxon>Dermacoccaceae</taxon>
        <taxon>Yimella</taxon>
    </lineage>
</organism>
<dbReference type="InterPro" id="IPR002938">
    <property type="entry name" value="FAD-bd"/>
</dbReference>
<dbReference type="Proteomes" id="UP000320806">
    <property type="component" value="Unassembled WGS sequence"/>
</dbReference>